<dbReference type="Proteomes" id="UP000030678">
    <property type="component" value="Unassembled WGS sequence"/>
</dbReference>
<sequence>MLQFTTPQSGDPKKNKSAIAFQVRQHAAKVAAVRQRKNRGSRKAAGFNDGAASPLEACFLLSLDSDTEKSRQTSANVIKEASERADCSGHARTSRPRWTSVYRVDMPKQATSKPTPKTSPSATPSPSNESSSFELDLHASKDTGTFFEYTNALPWHESLDSFLDAALGSAQSATTSDLFAEEDNGTYHSLLTSGRHIPDVQASLLAFELGSGFRGITALPPLLKQGQRRAVSATVALDQYQRESLGAPLLEDIVEEAEHSHMAFQTIEIASPAATTSETLLVDCCRLASLVYCKLVLFPSFSAGDIMFRLVGDLQIALETADFWFSGDERITSGSNMLLWATALGAMAATTTTGRRCVQVFDVHLFVVAACLRSTRSEGLGRSV</sequence>
<evidence type="ECO:0000313" key="3">
    <source>
        <dbReference type="Proteomes" id="UP000030678"/>
    </source>
</evidence>
<organism evidence="2 3">
    <name type="scientific">Cladophialophora carrionii CBS 160.54</name>
    <dbReference type="NCBI Taxonomy" id="1279043"/>
    <lineage>
        <taxon>Eukaryota</taxon>
        <taxon>Fungi</taxon>
        <taxon>Dikarya</taxon>
        <taxon>Ascomycota</taxon>
        <taxon>Pezizomycotina</taxon>
        <taxon>Eurotiomycetes</taxon>
        <taxon>Chaetothyriomycetidae</taxon>
        <taxon>Chaetothyriales</taxon>
        <taxon>Herpotrichiellaceae</taxon>
        <taxon>Cladophialophora</taxon>
    </lineage>
</organism>
<feature type="region of interest" description="Disordered" evidence="1">
    <location>
        <begin position="72"/>
        <end position="134"/>
    </location>
</feature>
<dbReference type="RefSeq" id="XP_008728286.1">
    <property type="nucleotide sequence ID" value="XM_008730064.1"/>
</dbReference>
<evidence type="ECO:0000256" key="1">
    <source>
        <dbReference type="SAM" id="MobiDB-lite"/>
    </source>
</evidence>
<dbReference type="VEuPathDB" id="FungiDB:G647_05738"/>
<feature type="compositionally biased region" description="Basic and acidic residues" evidence="1">
    <location>
        <begin position="80"/>
        <end position="89"/>
    </location>
</feature>
<dbReference type="AlphaFoldDB" id="V9DB77"/>
<dbReference type="EMBL" id="KB822705">
    <property type="protein sequence ID" value="ETI23931.1"/>
    <property type="molecule type" value="Genomic_DNA"/>
</dbReference>
<feature type="region of interest" description="Disordered" evidence="1">
    <location>
        <begin position="30"/>
        <end position="49"/>
    </location>
</feature>
<evidence type="ECO:0000313" key="2">
    <source>
        <dbReference type="EMBL" id="ETI23931.1"/>
    </source>
</evidence>
<proteinExistence type="predicted"/>
<protein>
    <recommendedName>
        <fullName evidence="4">Transcription factor domain-containing protein</fullName>
    </recommendedName>
</protein>
<dbReference type="HOGENOM" id="CLU_719615_0_0_1"/>
<accession>V9DB77</accession>
<feature type="compositionally biased region" description="Low complexity" evidence="1">
    <location>
        <begin position="107"/>
        <end position="132"/>
    </location>
</feature>
<gene>
    <name evidence="2" type="ORF">G647_05738</name>
</gene>
<name>V9DB77_9EURO</name>
<dbReference type="GeneID" id="19984231"/>
<evidence type="ECO:0008006" key="4">
    <source>
        <dbReference type="Google" id="ProtNLM"/>
    </source>
</evidence>
<reference evidence="2 3" key="1">
    <citation type="submission" date="2013-03" db="EMBL/GenBank/DDBJ databases">
        <title>The Genome Sequence of Cladophialophora carrionii CBS 160.54.</title>
        <authorList>
            <consortium name="The Broad Institute Genomics Platform"/>
            <person name="Cuomo C."/>
            <person name="de Hoog S."/>
            <person name="Gorbushina A."/>
            <person name="Walker B."/>
            <person name="Young S.K."/>
            <person name="Zeng Q."/>
            <person name="Gargeya S."/>
            <person name="Fitzgerald M."/>
            <person name="Haas B."/>
            <person name="Abouelleil A."/>
            <person name="Allen A.W."/>
            <person name="Alvarado L."/>
            <person name="Arachchi H.M."/>
            <person name="Berlin A.M."/>
            <person name="Chapman S.B."/>
            <person name="Gainer-Dewar J."/>
            <person name="Goldberg J."/>
            <person name="Griggs A."/>
            <person name="Gujja S."/>
            <person name="Hansen M."/>
            <person name="Howarth C."/>
            <person name="Imamovic A."/>
            <person name="Ireland A."/>
            <person name="Larimer J."/>
            <person name="McCowan C."/>
            <person name="Murphy C."/>
            <person name="Pearson M."/>
            <person name="Poon T.W."/>
            <person name="Priest M."/>
            <person name="Roberts A."/>
            <person name="Saif S."/>
            <person name="Shea T."/>
            <person name="Sisk P."/>
            <person name="Sykes S."/>
            <person name="Wortman J."/>
            <person name="Nusbaum C."/>
            <person name="Birren B."/>
        </authorList>
    </citation>
    <scope>NUCLEOTIDE SEQUENCE [LARGE SCALE GENOMIC DNA]</scope>
    <source>
        <strain evidence="2 3">CBS 160.54</strain>
    </source>
</reference>